<keyword evidence="2" id="KW-1185">Reference proteome</keyword>
<dbReference type="EMBL" id="CCKQ01002594">
    <property type="protein sequence ID" value="CDW73704.1"/>
    <property type="molecule type" value="Genomic_DNA"/>
</dbReference>
<dbReference type="InParanoid" id="A0A077ZUY8"/>
<protein>
    <submittedName>
        <fullName evidence="1">Uncharacterized protein</fullName>
    </submittedName>
</protein>
<dbReference type="Proteomes" id="UP000039865">
    <property type="component" value="Unassembled WGS sequence"/>
</dbReference>
<gene>
    <name evidence="1" type="primary">Contig8164.g8707</name>
    <name evidence="1" type="ORF">STYLEM_2690</name>
</gene>
<evidence type="ECO:0000313" key="1">
    <source>
        <dbReference type="EMBL" id="CDW73704.1"/>
    </source>
</evidence>
<sequence>MINGSVAYFLNLDRLNLSQKELINQFGIVNNFLCPEAINATLEGGLSSSFSSSISVNVLKCENKTMNSSLISGIQITGNNRENITCAPQEDIDRVFNNLELFVGTIYQFFDDQEQEKHPIKNSLNMQYFTTAPQISQNYYNKISFNLVKTKDSSFINMDPQIYTYVGIRADSTFAKTPNEMFAHINVMYFADEKYMITEREVLTISAALSATGGYIETIRLICVAFIYIFRAESFYISLMKKFLITETYQNGPAKVVIQSLDNTFKDDIARNYNKIHKSKLSQDN</sequence>
<organism evidence="1 2">
    <name type="scientific">Stylonychia lemnae</name>
    <name type="common">Ciliate</name>
    <dbReference type="NCBI Taxonomy" id="5949"/>
    <lineage>
        <taxon>Eukaryota</taxon>
        <taxon>Sar</taxon>
        <taxon>Alveolata</taxon>
        <taxon>Ciliophora</taxon>
        <taxon>Intramacronucleata</taxon>
        <taxon>Spirotrichea</taxon>
        <taxon>Stichotrichia</taxon>
        <taxon>Sporadotrichida</taxon>
        <taxon>Oxytrichidae</taxon>
        <taxon>Stylonychinae</taxon>
        <taxon>Stylonychia</taxon>
    </lineage>
</organism>
<proteinExistence type="predicted"/>
<name>A0A077ZUY8_STYLE</name>
<reference evidence="1 2" key="1">
    <citation type="submission" date="2014-06" db="EMBL/GenBank/DDBJ databases">
        <authorList>
            <person name="Swart Estienne"/>
        </authorList>
    </citation>
    <scope>NUCLEOTIDE SEQUENCE [LARGE SCALE GENOMIC DNA]</scope>
    <source>
        <strain evidence="1 2">130c</strain>
    </source>
</reference>
<evidence type="ECO:0000313" key="2">
    <source>
        <dbReference type="Proteomes" id="UP000039865"/>
    </source>
</evidence>
<accession>A0A077ZUY8</accession>
<dbReference type="AlphaFoldDB" id="A0A077ZUY8"/>